<dbReference type="Proteomes" id="UP000715441">
    <property type="component" value="Unassembled WGS sequence"/>
</dbReference>
<comment type="caution">
    <text evidence="1">The sequence shown here is derived from an EMBL/GenBank/DDBJ whole genome shotgun (WGS) entry which is preliminary data.</text>
</comment>
<protein>
    <recommendedName>
        <fullName evidence="3">50S ribosomal protein L29</fullName>
    </recommendedName>
</protein>
<accession>A0ABX1JC38</accession>
<name>A0ABX1JC38_9PSEU</name>
<keyword evidence="2" id="KW-1185">Reference proteome</keyword>
<reference evidence="1 2" key="1">
    <citation type="submission" date="2020-04" db="EMBL/GenBank/DDBJ databases">
        <title>Novel species.</title>
        <authorList>
            <person name="Teo W.F.A."/>
            <person name="Lipun K."/>
            <person name="Srisuk N."/>
            <person name="Duangmal K."/>
        </authorList>
    </citation>
    <scope>NUCLEOTIDE SEQUENCE [LARGE SCALE GENOMIC DNA]</scope>
    <source>
        <strain evidence="1 2">K13G38</strain>
    </source>
</reference>
<evidence type="ECO:0008006" key="3">
    <source>
        <dbReference type="Google" id="ProtNLM"/>
    </source>
</evidence>
<dbReference type="EMBL" id="JAAXLS010000035">
    <property type="protein sequence ID" value="NKQ57357.1"/>
    <property type="molecule type" value="Genomic_DNA"/>
</dbReference>
<dbReference type="RefSeq" id="WP_168520382.1">
    <property type="nucleotide sequence ID" value="NZ_JAAXLS010000035.1"/>
</dbReference>
<organism evidence="1 2">
    <name type="scientific">Amycolatopsis acididurans</name>
    <dbReference type="NCBI Taxonomy" id="2724524"/>
    <lineage>
        <taxon>Bacteria</taxon>
        <taxon>Bacillati</taxon>
        <taxon>Actinomycetota</taxon>
        <taxon>Actinomycetes</taxon>
        <taxon>Pseudonocardiales</taxon>
        <taxon>Pseudonocardiaceae</taxon>
        <taxon>Amycolatopsis</taxon>
    </lineage>
</organism>
<proteinExistence type="predicted"/>
<gene>
    <name evidence="1" type="ORF">HFP15_31280</name>
</gene>
<sequence length="56" mass="6314">MNLELSDDEVTALSELLAARLGDMSAEIEATDNPVFRRQLRERRDLLSGVRKLLEG</sequence>
<evidence type="ECO:0000313" key="1">
    <source>
        <dbReference type="EMBL" id="NKQ57357.1"/>
    </source>
</evidence>
<evidence type="ECO:0000313" key="2">
    <source>
        <dbReference type="Proteomes" id="UP000715441"/>
    </source>
</evidence>